<keyword evidence="1" id="KW-0472">Membrane</keyword>
<dbReference type="EMBL" id="MWPH01000001">
    <property type="protein sequence ID" value="OVE86373.1"/>
    <property type="molecule type" value="Genomic_DNA"/>
</dbReference>
<keyword evidence="1" id="KW-1133">Transmembrane helix</keyword>
<evidence type="ECO:0000313" key="2">
    <source>
        <dbReference type="EMBL" id="OVE86373.1"/>
    </source>
</evidence>
<protein>
    <submittedName>
        <fullName evidence="2">Uncharacterized protein</fullName>
    </submittedName>
</protein>
<name>A0A202EDM4_9EURY</name>
<evidence type="ECO:0000313" key="3">
    <source>
        <dbReference type="Proteomes" id="UP000196084"/>
    </source>
</evidence>
<proteinExistence type="predicted"/>
<reference evidence="2 3" key="1">
    <citation type="submission" date="2017-02" db="EMBL/GenBank/DDBJ databases">
        <title>Natronthermophilus aegyptiacus gen. nov.,sp. nov., an aerobic, extremely halophilic alkalithermophilic archaeon isolated from the athalassohaline Wadi An Natrun, Egypt.</title>
        <authorList>
            <person name="Zhao B."/>
        </authorList>
    </citation>
    <scope>NUCLEOTIDE SEQUENCE [LARGE SCALE GENOMIC DNA]</scope>
    <source>
        <strain evidence="2 3">CGMCC 1.3597</strain>
    </source>
</reference>
<dbReference type="OrthoDB" id="174349at2157"/>
<keyword evidence="3" id="KW-1185">Reference proteome</keyword>
<gene>
    <name evidence="2" type="ORF">B2G88_06240</name>
</gene>
<dbReference type="Proteomes" id="UP000196084">
    <property type="component" value="Unassembled WGS sequence"/>
</dbReference>
<accession>A0A202EDM4</accession>
<keyword evidence="1" id="KW-0812">Transmembrane</keyword>
<organism evidence="2 3">
    <name type="scientific">Natronolimnobius baerhuensis</name>
    <dbReference type="NCBI Taxonomy" id="253108"/>
    <lineage>
        <taxon>Archaea</taxon>
        <taxon>Methanobacteriati</taxon>
        <taxon>Methanobacteriota</taxon>
        <taxon>Stenosarchaea group</taxon>
        <taxon>Halobacteria</taxon>
        <taxon>Halobacteriales</taxon>
        <taxon>Natrialbaceae</taxon>
        <taxon>Natronolimnobius</taxon>
    </lineage>
</organism>
<sequence length="69" mass="7408">MRKERFVLLTVVALGIVFASFVVRGVGQLIVGRDSAVLVSAPIAVIGFGMLVYLFVRATLDAVGVWTIE</sequence>
<feature type="transmembrane region" description="Helical" evidence="1">
    <location>
        <begin position="35"/>
        <end position="56"/>
    </location>
</feature>
<comment type="caution">
    <text evidence="2">The sequence shown here is derived from an EMBL/GenBank/DDBJ whole genome shotgun (WGS) entry which is preliminary data.</text>
</comment>
<dbReference type="RefSeq" id="WP_054863444.1">
    <property type="nucleotide sequence ID" value="NZ_MWPH01000001.1"/>
</dbReference>
<evidence type="ECO:0000256" key="1">
    <source>
        <dbReference type="SAM" id="Phobius"/>
    </source>
</evidence>
<dbReference type="AlphaFoldDB" id="A0A202EDM4"/>